<dbReference type="EMBL" id="CM017879">
    <property type="protein sequence ID" value="KAG1358577.1"/>
    <property type="molecule type" value="Genomic_DNA"/>
</dbReference>
<protein>
    <submittedName>
        <fullName evidence="2">Uncharacterized protein</fullName>
    </submittedName>
</protein>
<comment type="caution">
    <text evidence="2">The sequence shown here is derived from an EMBL/GenBank/DDBJ whole genome shotgun (WGS) entry which is preliminary data.</text>
</comment>
<feature type="region of interest" description="Disordered" evidence="1">
    <location>
        <begin position="33"/>
        <end position="62"/>
    </location>
</feature>
<dbReference type="Proteomes" id="UP000797356">
    <property type="component" value="Chromosome 8"/>
</dbReference>
<evidence type="ECO:0000313" key="3">
    <source>
        <dbReference type="Proteomes" id="UP000797356"/>
    </source>
</evidence>
<evidence type="ECO:0000256" key="1">
    <source>
        <dbReference type="SAM" id="MobiDB-lite"/>
    </source>
</evidence>
<evidence type="ECO:0000313" key="2">
    <source>
        <dbReference type="EMBL" id="KAG1358577.1"/>
    </source>
</evidence>
<accession>A0A8K0IH22</accession>
<reference evidence="2" key="2">
    <citation type="submission" date="2019-07" db="EMBL/GenBank/DDBJ databases">
        <authorList>
            <person name="Yang Y."/>
            <person name="Bocs S."/>
            <person name="Baudouin L."/>
        </authorList>
    </citation>
    <scope>NUCLEOTIDE SEQUENCE</scope>
    <source>
        <tissue evidence="2">Spear leaf of Hainan Tall coconut</tissue>
    </source>
</reference>
<keyword evidence="3" id="KW-1185">Reference proteome</keyword>
<name>A0A8K0IH22_COCNU</name>
<sequence>MKVGAPSFAAPTTTVVASEVATSAEVAPTTEVGTIGAGFMPPAPSSSSSGDQALELPTEGEIVEGNKKKKAIAKTLRKARPGEPSDDHGVLGEDPFNDTGIIRDLAKKFAMPEVVDRMADLDPGQLIWGSLGPILKSGQQMLIHIKRAHCQELKAWKVRRIFELRSIIFKKRPPRLNTLQRRR</sequence>
<reference evidence="2" key="1">
    <citation type="journal article" date="2017" name="Gigascience">
        <title>The genome draft of coconut (Cocos nucifera).</title>
        <authorList>
            <person name="Xiao Y."/>
            <person name="Xu P."/>
            <person name="Fan H."/>
            <person name="Baudouin L."/>
            <person name="Xia W."/>
            <person name="Bocs S."/>
            <person name="Xu J."/>
            <person name="Li Q."/>
            <person name="Guo A."/>
            <person name="Zhou L."/>
            <person name="Li J."/>
            <person name="Wu Y."/>
            <person name="Ma Z."/>
            <person name="Armero A."/>
            <person name="Issali A.E."/>
            <person name="Liu N."/>
            <person name="Peng M."/>
            <person name="Yang Y."/>
        </authorList>
    </citation>
    <scope>NUCLEOTIDE SEQUENCE</scope>
    <source>
        <tissue evidence="2">Spear leaf of Hainan Tall coconut</tissue>
    </source>
</reference>
<organism evidence="2 3">
    <name type="scientific">Cocos nucifera</name>
    <name type="common">Coconut palm</name>
    <dbReference type="NCBI Taxonomy" id="13894"/>
    <lineage>
        <taxon>Eukaryota</taxon>
        <taxon>Viridiplantae</taxon>
        <taxon>Streptophyta</taxon>
        <taxon>Embryophyta</taxon>
        <taxon>Tracheophyta</taxon>
        <taxon>Spermatophyta</taxon>
        <taxon>Magnoliopsida</taxon>
        <taxon>Liliopsida</taxon>
        <taxon>Arecaceae</taxon>
        <taxon>Arecoideae</taxon>
        <taxon>Cocoseae</taxon>
        <taxon>Attaleinae</taxon>
        <taxon>Cocos</taxon>
    </lineage>
</organism>
<proteinExistence type="predicted"/>
<dbReference type="AlphaFoldDB" id="A0A8K0IH22"/>
<gene>
    <name evidence="2" type="ORF">COCNU_08G000230</name>
</gene>